<name>A0A366DFP4_9NOCA</name>
<dbReference type="AlphaFoldDB" id="A0A366DFP4"/>
<dbReference type="EMBL" id="QNRE01000008">
    <property type="protein sequence ID" value="RBO88897.1"/>
    <property type="molecule type" value="Genomic_DNA"/>
</dbReference>
<evidence type="ECO:0000313" key="1">
    <source>
        <dbReference type="EMBL" id="RBO88897.1"/>
    </source>
</evidence>
<protein>
    <submittedName>
        <fullName evidence="1">Uncharacterized protein</fullName>
    </submittedName>
</protein>
<evidence type="ECO:0000313" key="2">
    <source>
        <dbReference type="Proteomes" id="UP000252586"/>
    </source>
</evidence>
<comment type="caution">
    <text evidence="1">The sequence shown here is derived from an EMBL/GenBank/DDBJ whole genome shotgun (WGS) entry which is preliminary data.</text>
</comment>
<organism evidence="1 2">
    <name type="scientific">Nocardia puris</name>
    <dbReference type="NCBI Taxonomy" id="208602"/>
    <lineage>
        <taxon>Bacteria</taxon>
        <taxon>Bacillati</taxon>
        <taxon>Actinomycetota</taxon>
        <taxon>Actinomycetes</taxon>
        <taxon>Mycobacteriales</taxon>
        <taxon>Nocardiaceae</taxon>
        <taxon>Nocardia</taxon>
    </lineage>
</organism>
<gene>
    <name evidence="1" type="ORF">DFR74_108122</name>
</gene>
<dbReference type="Proteomes" id="UP000252586">
    <property type="component" value="Unassembled WGS sequence"/>
</dbReference>
<keyword evidence="2" id="KW-1185">Reference proteome</keyword>
<reference evidence="1 2" key="1">
    <citation type="submission" date="2018-06" db="EMBL/GenBank/DDBJ databases">
        <title>Genomic Encyclopedia of Type Strains, Phase IV (KMG-IV): sequencing the most valuable type-strain genomes for metagenomic binning, comparative biology and taxonomic classification.</title>
        <authorList>
            <person name="Goeker M."/>
        </authorList>
    </citation>
    <scope>NUCLEOTIDE SEQUENCE [LARGE SCALE GENOMIC DNA]</scope>
    <source>
        <strain evidence="1 2">DSM 44599</strain>
    </source>
</reference>
<sequence>MSEHSERSTYAVPWCGPAAGHRGVHARVTDVNEVYVSGALQ</sequence>
<proteinExistence type="predicted"/>
<accession>A0A366DFP4</accession>